<sequence>MTFDGSDATMWTATGDQTINWVLASAQPVKTFMVNWKANSTQHTKYEFQTSTDSITWTTQYNGSYDGPDGWQTIVTTNAPAGKYLRFLVHGNETTDKTTTIKEVRFYSYDTTTQPQIVPPHYLGSVSSTGVPTGMTIGQTATVSYTPKDTTGTTMSATGMTAVYTSGNNAIATVDANGNVTAIAIGTTTISVSVTSAGVTINATPLNVTITDPTRVRLYATADTYVQGGSAAANNFGTASSLVVKATSDPATTRYGYLSFDLSGLTGMQVESAVLSLRGQVTETPGSSVKLDAHAATGAWTETGINYNNKPTMGATVGSTMLDGTLTYRSADITTYVQSQGTTPTMTLALSEDTGYTQWGAVGTYIMTRESSSTPYIDLVLNPLPLAISSSSASTGTPALTTDGSDATMWTATGDQTINWVLASAQPVKTFMVNWKANSTQHTKYEFQTSTDSITWTTQYNGSYDGPDGWQTIVTTNAPAGKYLRFLVHGNETTDKTTTIKEVRFYSYDTTTPGQTLPPPLGTRLGSVSSTGVPTGMTIGQTATVSYTPKDTTGTTMSATGMTAVYTSGNNAIATVDANGNVTAIAIGTTTISVSVTSAGVTINATPLNVTITDPTRVRLYATADTYVQGGSAAANNFGTASSLVVKATSDPATTRYGYLSFDLSGLTGMQVESAVLSLRGQVTETPGSSVKLDAHAATGAWTETGINYNNKPTMGATVGSTMLDGTLTYRSADITTYVQSQGTTPTMTLALSEDTGYTQWGAVGTYIMTRESSSTPYIDLVLNPLPLAISSSSASTGTPALTTDGSDATMWTATGDQTINWVLASAQPVKTFMVNWKANSTQHTKYEFQTSTDSITWTTQYNGSYDGPDGWQTIVTTNAPAGKYLRFLVHGNETTDKTTTIKEVRFYSYDTTTPGQTLPPPLGTRLGSVSSTGVPTGMTIGQTATVSYTPKDTTGTTMSATGMTAVYTSGNNAIATVDANGNVTAIAIGTTTISVSVTSAGVTINATPLNVTITDPTRVRLYATADTYVQGGSAAANNFGTASSLVVKATSDPATTRYGYLSFDLSGLTGMQVESAVLSLRGQVTETPGSSVKLDAHAATGAWTETGINYNNKPTMGATVGSTMLDGTLTYRSADITTYVQSQGTTPTMTLALSEDTGYTQWGAVGTYIMTRESSSTPYIDLVLSPL</sequence>
<dbReference type="InterPro" id="IPR003343">
    <property type="entry name" value="Big_2"/>
</dbReference>
<dbReference type="Pfam" id="PF24517">
    <property type="entry name" value="CBM96"/>
    <property type="match status" value="3"/>
</dbReference>
<dbReference type="InterPro" id="IPR000421">
    <property type="entry name" value="FA58C"/>
</dbReference>
<dbReference type="EMBL" id="JAFBBU010000001">
    <property type="protein sequence ID" value="MBM7473422.1"/>
    <property type="molecule type" value="Genomic_DNA"/>
</dbReference>
<organism evidence="5 6">
    <name type="scientific">Subtercola frigoramans</name>
    <dbReference type="NCBI Taxonomy" id="120298"/>
    <lineage>
        <taxon>Bacteria</taxon>
        <taxon>Bacillati</taxon>
        <taxon>Actinomycetota</taxon>
        <taxon>Actinomycetes</taxon>
        <taxon>Micrococcales</taxon>
        <taxon>Microbacteriaceae</taxon>
        <taxon>Subtercola</taxon>
    </lineage>
</organism>
<evidence type="ECO:0000259" key="4">
    <source>
        <dbReference type="PROSITE" id="PS50022"/>
    </source>
</evidence>
<feature type="domain" description="F5/8 type C" evidence="4">
    <location>
        <begin position="774"/>
        <end position="910"/>
    </location>
</feature>
<dbReference type="Proteomes" id="UP000776164">
    <property type="component" value="Unassembled WGS sequence"/>
</dbReference>
<evidence type="ECO:0000256" key="1">
    <source>
        <dbReference type="ARBA" id="ARBA00004613"/>
    </source>
</evidence>
<dbReference type="SUPFAM" id="SSF49373">
    <property type="entry name" value="Invasin/intimin cell-adhesion fragments"/>
    <property type="match status" value="3"/>
</dbReference>
<comment type="subcellular location">
    <subcellularLocation>
        <location evidence="1">Secreted</location>
    </subcellularLocation>
</comment>
<evidence type="ECO:0000256" key="2">
    <source>
        <dbReference type="ARBA" id="ARBA00022525"/>
    </source>
</evidence>
<protein>
    <recommendedName>
        <fullName evidence="4">F5/8 type C domain-containing protein</fullName>
    </recommendedName>
</protein>
<dbReference type="InterPro" id="IPR008979">
    <property type="entry name" value="Galactose-bd-like_sf"/>
</dbReference>
<evidence type="ECO:0000313" key="5">
    <source>
        <dbReference type="EMBL" id="MBM7473422.1"/>
    </source>
</evidence>
<comment type="caution">
    <text evidence="5">The sequence shown here is derived from an EMBL/GenBank/DDBJ whole genome shotgun (WGS) entry which is preliminary data.</text>
</comment>
<reference evidence="5 6" key="1">
    <citation type="submission" date="2021-01" db="EMBL/GenBank/DDBJ databases">
        <title>Sequencing the genomes of 1000 actinobacteria strains.</title>
        <authorList>
            <person name="Klenk H.-P."/>
        </authorList>
    </citation>
    <scope>NUCLEOTIDE SEQUENCE [LARGE SCALE GENOMIC DNA]</scope>
    <source>
        <strain evidence="5 6">DSM 13057</strain>
    </source>
</reference>
<evidence type="ECO:0000313" key="6">
    <source>
        <dbReference type="Proteomes" id="UP000776164"/>
    </source>
</evidence>
<evidence type="ECO:0000256" key="3">
    <source>
        <dbReference type="ARBA" id="ARBA00022729"/>
    </source>
</evidence>
<dbReference type="InterPro" id="IPR055372">
    <property type="entry name" value="CBM96"/>
</dbReference>
<dbReference type="NCBIfam" id="NF033679">
    <property type="entry name" value="DNRLRE_dom"/>
    <property type="match status" value="3"/>
</dbReference>
<dbReference type="SUPFAM" id="SSF49785">
    <property type="entry name" value="Galactose-binding domain-like"/>
    <property type="match status" value="3"/>
</dbReference>
<keyword evidence="6" id="KW-1185">Reference proteome</keyword>
<feature type="domain" description="F5/8 type C" evidence="4">
    <location>
        <begin position="372"/>
        <end position="508"/>
    </location>
</feature>
<dbReference type="Gene3D" id="2.60.40.1080">
    <property type="match status" value="3"/>
</dbReference>
<keyword evidence="2" id="KW-0964">Secreted</keyword>
<dbReference type="Gene3D" id="2.60.120.260">
    <property type="entry name" value="Galactose-binding domain-like"/>
    <property type="match status" value="3"/>
</dbReference>
<proteinExistence type="predicted"/>
<accession>A0ABS2L8L8</accession>
<dbReference type="SMART" id="SM00635">
    <property type="entry name" value="BID_2"/>
    <property type="match status" value="3"/>
</dbReference>
<dbReference type="PROSITE" id="PS50022">
    <property type="entry name" value="FA58C_3"/>
    <property type="match status" value="3"/>
</dbReference>
<name>A0ABS2L8L8_9MICO</name>
<dbReference type="RefSeq" id="WP_307827236.1">
    <property type="nucleotide sequence ID" value="NZ_JAFBBU010000001.1"/>
</dbReference>
<gene>
    <name evidence="5" type="ORF">JOE66_003056</name>
</gene>
<keyword evidence="3" id="KW-0732">Signal</keyword>
<dbReference type="InterPro" id="IPR008964">
    <property type="entry name" value="Invasin/intimin_cell_adhesion"/>
</dbReference>
<dbReference type="Pfam" id="PF00754">
    <property type="entry name" value="F5_F8_type_C"/>
    <property type="match status" value="2"/>
</dbReference>
<feature type="domain" description="F5/8 type C" evidence="4">
    <location>
        <begin position="1"/>
        <end position="109"/>
    </location>
</feature>